<evidence type="ECO:0000313" key="2">
    <source>
        <dbReference type="EMBL" id="OQP63611.1"/>
    </source>
</evidence>
<dbReference type="PANTHER" id="PTHR11091">
    <property type="entry name" value="OXIDOREDUCTASE-RELATED"/>
    <property type="match status" value="1"/>
</dbReference>
<dbReference type="PANTHER" id="PTHR11091:SF3">
    <property type="entry name" value="2,3-DIKETO-L-GULONATE REDUCTASE"/>
    <property type="match status" value="1"/>
</dbReference>
<dbReference type="OrthoDB" id="9769447at2"/>
<dbReference type="EMBL" id="LWBP01000100">
    <property type="protein sequence ID" value="OQP63611.1"/>
    <property type="molecule type" value="Genomic_DNA"/>
</dbReference>
<proteinExistence type="predicted"/>
<accession>A0A1V9FZ11</accession>
<dbReference type="NCBIfam" id="NF009750">
    <property type="entry name" value="PRK13260.1"/>
    <property type="match status" value="1"/>
</dbReference>
<dbReference type="InterPro" id="IPR003767">
    <property type="entry name" value="Malate/L-lactate_DH-like"/>
</dbReference>
<dbReference type="InterPro" id="IPR043144">
    <property type="entry name" value="Mal/L-sulf/L-lact_DH-like_ah"/>
</dbReference>
<dbReference type="Gene3D" id="3.30.1370.60">
    <property type="entry name" value="Hypothetical oxidoreductase yiak, domain 2"/>
    <property type="match status" value="1"/>
</dbReference>
<dbReference type="STRING" id="550983.A4R26_16685"/>
<dbReference type="InterPro" id="IPR036111">
    <property type="entry name" value="Mal/L-sulfo/L-lacto_DH-like_sf"/>
</dbReference>
<keyword evidence="1" id="KW-0560">Oxidoreductase</keyword>
<dbReference type="SUPFAM" id="SSF89733">
    <property type="entry name" value="L-sulfolactate dehydrogenase-like"/>
    <property type="match status" value="1"/>
</dbReference>
<comment type="caution">
    <text evidence="2">The sequence shown here is derived from an EMBL/GenBank/DDBJ whole genome shotgun (WGS) entry which is preliminary data.</text>
</comment>
<dbReference type="Pfam" id="PF02615">
    <property type="entry name" value="Ldh_2"/>
    <property type="match status" value="1"/>
</dbReference>
<dbReference type="Gene3D" id="1.10.1530.10">
    <property type="match status" value="1"/>
</dbReference>
<dbReference type="RefSeq" id="WP_081163687.1">
    <property type="nucleotide sequence ID" value="NZ_LWBP01000100.1"/>
</dbReference>
<dbReference type="GO" id="GO:0016491">
    <property type="term" value="F:oxidoreductase activity"/>
    <property type="evidence" value="ECO:0007669"/>
    <property type="project" value="UniProtKB-KW"/>
</dbReference>
<dbReference type="Proteomes" id="UP000192276">
    <property type="component" value="Unassembled WGS sequence"/>
</dbReference>
<name>A0A1V9FZ11_9BACT</name>
<reference evidence="3" key="1">
    <citation type="submission" date="2016-04" db="EMBL/GenBank/DDBJ databases">
        <authorList>
            <person name="Chen L."/>
            <person name="Zhuang W."/>
            <person name="Wang G."/>
        </authorList>
    </citation>
    <scope>NUCLEOTIDE SEQUENCE [LARGE SCALE GENOMIC DNA]</scope>
    <source>
        <strain evidence="3">208</strain>
    </source>
</reference>
<dbReference type="InterPro" id="IPR043143">
    <property type="entry name" value="Mal/L-sulf/L-lact_DH-like_NADP"/>
</dbReference>
<protein>
    <submittedName>
        <fullName evidence="2">2,3-diketo-L-gulonate reductase</fullName>
    </submittedName>
</protein>
<organism evidence="2 3">
    <name type="scientific">Niastella populi</name>
    <dbReference type="NCBI Taxonomy" id="550983"/>
    <lineage>
        <taxon>Bacteria</taxon>
        <taxon>Pseudomonadati</taxon>
        <taxon>Bacteroidota</taxon>
        <taxon>Chitinophagia</taxon>
        <taxon>Chitinophagales</taxon>
        <taxon>Chitinophagaceae</taxon>
        <taxon>Niastella</taxon>
    </lineage>
</organism>
<evidence type="ECO:0000256" key="1">
    <source>
        <dbReference type="ARBA" id="ARBA00023002"/>
    </source>
</evidence>
<sequence>MTNPTITVPAADMLQRFNTILLKQGFTPEKAMQCAEVFTNNSVDGVYTHGVNRFPRFIEYIQQGHINVQAEPVLKHHWGGVQQWNGNLGPGPLNAIHATNSAMQLAQQHGIGCVAMSNTNHWMRGGTYGWQAAKAGFVFIGFTNTTGLMPTWGAVDNKLGNNPLVIALPYEQEAIVLDMAMSQYSFGALELAAMKNEQLPVYGGFDGNGQLTTDPSAIRKSRRPLPIGYWKGAGLSLLLDILAAVLSGGLSVHEISKQPTEMAVSQVFIAIDVKKLGNHSAVAQVVNNIISDYHQSKPDKGKSITYPGERVMKTRQRNLANGIPVVKEVWEKVLGL</sequence>
<dbReference type="AlphaFoldDB" id="A0A1V9FZ11"/>
<keyword evidence="3" id="KW-1185">Reference proteome</keyword>
<evidence type="ECO:0000313" key="3">
    <source>
        <dbReference type="Proteomes" id="UP000192276"/>
    </source>
</evidence>
<gene>
    <name evidence="2" type="ORF">A4R26_16685</name>
</gene>